<feature type="binding site" evidence="3">
    <location>
        <position position="353"/>
    </location>
    <ligand>
        <name>GTP</name>
        <dbReference type="ChEBI" id="CHEBI:37565"/>
    </ligand>
</feature>
<dbReference type="PIRSF" id="PIRSF036958">
    <property type="entry name" value="mRNA_capping_HCE"/>
    <property type="match status" value="1"/>
</dbReference>
<keyword evidence="3" id="KW-0342">GTP-binding</keyword>
<sequence length="634" mass="74026">MDLNASPLPEEDEQPYAEKLEGEVMHEEIIESAVATMRREREERRQKLKRENHDDGHRYSQQARNSYMSQSRNTRHHGRVKELPQGWIDCPSFGQNIGLIIPSKVPLDETFNESVPPGKRYSSKQVINKLRSQGRELGLVIDLTNTRRYYSPFEWTKLGIKHAKIPCKGRDSVPDNESVNMFVHEVLQFLFRHRHSKRYILVHCTHGHNRTGFMIIHFLMRTQRIHVAEVEWKRSSDLDLNGEAVQDDDDEDGDTGIGLSADMDNKVLTNDDVLGDAIPFDQQDTMRHLCYQFLDLIPPTGRANLQFPGSHPVSLNRDNLQLLRQRYYYATWKADGTRYMMFITSTGCYLIDRNFCFRRVQMRFPLKNAAEGFHNDTLIDGEMIIDEIPDVGRKRRYLAYDLVALNHCSVMKLPFSERWKLLEEEVIRPRNYDRKQLEFEGKGHPIYRYDMEPFSVRRKDFWFLSTVTKLLKEFIPRLSHEADGLIFQGWDDPYIPRTHEGLLKWKYPEMNSVDFLFEIGSENHQLLFLYERGKKKLMDGARVSFSGIKKLKGSVVVASNVTVAAAIFPHIQRSEDANSLLNTGTHSQQQSLVMRSIKDNITEEVLLNEIAEIVLLPMYSDRIQRAQQLQHRQR</sequence>
<feature type="active site" description="Phosphocysteine intermediate" evidence="1">
    <location>
        <position position="204"/>
    </location>
</feature>
<feature type="region of interest" description="Disordered" evidence="4">
    <location>
        <begin position="36"/>
        <end position="79"/>
    </location>
</feature>
<dbReference type="Proteomes" id="UP000734854">
    <property type="component" value="Unassembled WGS sequence"/>
</dbReference>
<feature type="binding site" evidence="3">
    <location>
        <position position="338"/>
    </location>
    <ligand>
        <name>GTP</name>
        <dbReference type="ChEBI" id="CHEBI:37565"/>
    </ligand>
</feature>
<dbReference type="PROSITE" id="PS00383">
    <property type="entry name" value="TYR_PHOSPHATASE_1"/>
    <property type="match status" value="1"/>
</dbReference>
<evidence type="ECO:0000259" key="5">
    <source>
        <dbReference type="PROSITE" id="PS50056"/>
    </source>
</evidence>
<dbReference type="Pfam" id="PF00782">
    <property type="entry name" value="DSPc"/>
    <property type="match status" value="1"/>
</dbReference>
<organism evidence="6 7">
    <name type="scientific">Zingiber officinale</name>
    <name type="common">Ginger</name>
    <name type="synonym">Amomum zingiber</name>
    <dbReference type="NCBI Taxonomy" id="94328"/>
    <lineage>
        <taxon>Eukaryota</taxon>
        <taxon>Viridiplantae</taxon>
        <taxon>Streptophyta</taxon>
        <taxon>Embryophyta</taxon>
        <taxon>Tracheophyta</taxon>
        <taxon>Spermatophyta</taxon>
        <taxon>Magnoliopsida</taxon>
        <taxon>Liliopsida</taxon>
        <taxon>Zingiberales</taxon>
        <taxon>Zingiberaceae</taxon>
        <taxon>Zingiber</taxon>
    </lineage>
</organism>
<dbReference type="GO" id="GO:0005525">
    <property type="term" value="F:GTP binding"/>
    <property type="evidence" value="ECO:0007669"/>
    <property type="project" value="UniProtKB-KW"/>
</dbReference>
<proteinExistence type="predicted"/>
<evidence type="ECO:0000313" key="6">
    <source>
        <dbReference type="EMBL" id="KAG6500786.1"/>
    </source>
</evidence>
<name>A0A8J5L4Q7_ZINOF</name>
<dbReference type="CDD" id="cd07895">
    <property type="entry name" value="Adenylation_mRNA_capping"/>
    <property type="match status" value="1"/>
</dbReference>
<evidence type="ECO:0000256" key="3">
    <source>
        <dbReference type="PIRSR" id="PIRSR036958-3"/>
    </source>
</evidence>
<evidence type="ECO:0000256" key="2">
    <source>
        <dbReference type="PIRSR" id="PIRSR036958-2"/>
    </source>
</evidence>
<dbReference type="Pfam" id="PF01331">
    <property type="entry name" value="mRNA_cap_enzyme"/>
    <property type="match status" value="1"/>
</dbReference>
<dbReference type="SUPFAM" id="SSF56091">
    <property type="entry name" value="DNA ligase/mRNA capping enzyme, catalytic domain"/>
    <property type="match status" value="1"/>
</dbReference>
<protein>
    <recommendedName>
        <fullName evidence="5">Tyrosine specific protein phosphatases domain-containing protein</fullName>
    </recommendedName>
</protein>
<feature type="compositionally biased region" description="Basic and acidic residues" evidence="4">
    <location>
        <begin position="37"/>
        <end position="58"/>
    </location>
</feature>
<dbReference type="GO" id="GO:0005524">
    <property type="term" value="F:ATP binding"/>
    <property type="evidence" value="ECO:0007669"/>
    <property type="project" value="InterPro"/>
</dbReference>
<dbReference type="PANTHER" id="PTHR10367">
    <property type="entry name" value="MRNA-CAPPING ENZYME"/>
    <property type="match status" value="1"/>
</dbReference>
<feature type="region of interest" description="Disordered" evidence="4">
    <location>
        <begin position="1"/>
        <end position="24"/>
    </location>
</feature>
<dbReference type="GO" id="GO:0006370">
    <property type="term" value="P:7-methylguanosine mRNA capping"/>
    <property type="evidence" value="ECO:0007669"/>
    <property type="project" value="InterPro"/>
</dbReference>
<dbReference type="InterPro" id="IPR051029">
    <property type="entry name" value="mRNA_Capping_Enz/RNA_Phosphat"/>
</dbReference>
<feature type="domain" description="Tyrosine specific protein phosphatases" evidence="5">
    <location>
        <begin position="180"/>
        <end position="230"/>
    </location>
</feature>
<dbReference type="PANTHER" id="PTHR10367:SF17">
    <property type="entry name" value="MRNA-CAPPING ENZYME"/>
    <property type="match status" value="1"/>
</dbReference>
<dbReference type="GO" id="GO:0140818">
    <property type="term" value="F:mRNA 5'-triphosphate monophosphatase activity"/>
    <property type="evidence" value="ECO:0007669"/>
    <property type="project" value="InterPro"/>
</dbReference>
<dbReference type="Gene3D" id="3.30.470.30">
    <property type="entry name" value="DNA ligase/mRNA capping enzyme"/>
    <property type="match status" value="1"/>
</dbReference>
<reference evidence="6 7" key="1">
    <citation type="submission" date="2020-08" db="EMBL/GenBank/DDBJ databases">
        <title>Plant Genome Project.</title>
        <authorList>
            <person name="Zhang R.-G."/>
        </authorList>
    </citation>
    <scope>NUCLEOTIDE SEQUENCE [LARGE SCALE GENOMIC DNA]</scope>
    <source>
        <tissue evidence="6">Rhizome</tissue>
    </source>
</reference>
<dbReference type="InterPro" id="IPR029021">
    <property type="entry name" value="Prot-tyrosine_phosphatase-like"/>
</dbReference>
<dbReference type="FunFam" id="3.30.470.30:FF:000005">
    <property type="entry name" value="mRNA capping enzyme, putative"/>
    <property type="match status" value="1"/>
</dbReference>
<dbReference type="InterPro" id="IPR001339">
    <property type="entry name" value="mRNA_cap_enzyme_adenylation"/>
</dbReference>
<dbReference type="AlphaFoldDB" id="A0A8J5L4Q7"/>
<evidence type="ECO:0000313" key="7">
    <source>
        <dbReference type="Proteomes" id="UP000734854"/>
    </source>
</evidence>
<dbReference type="InterPro" id="IPR000340">
    <property type="entry name" value="Dual-sp_phosphatase_cat-dom"/>
</dbReference>
<feature type="binding site" evidence="3">
    <location>
        <begin position="380"/>
        <end position="382"/>
    </location>
    <ligand>
        <name>GTP</name>
        <dbReference type="ChEBI" id="CHEBI:37565"/>
    </ligand>
</feature>
<dbReference type="InterPro" id="IPR000387">
    <property type="entry name" value="Tyr_Pase_dom"/>
</dbReference>
<comment type="caution">
    <text evidence="6">The sequence shown here is derived from an EMBL/GenBank/DDBJ whole genome shotgun (WGS) entry which is preliminary data.</text>
</comment>
<accession>A0A8J5L4Q7</accession>
<dbReference type="PROSITE" id="PS50056">
    <property type="entry name" value="TYR_PHOSPHATASE_2"/>
    <property type="match status" value="1"/>
</dbReference>
<feature type="binding site" evidence="3">
    <location>
        <begin position="504"/>
        <end position="506"/>
    </location>
    <ligand>
        <name>GTP</name>
        <dbReference type="ChEBI" id="CHEBI:37565"/>
    </ligand>
</feature>
<dbReference type="SUPFAM" id="SSF52799">
    <property type="entry name" value="(Phosphotyrosine protein) phosphatases II"/>
    <property type="match status" value="1"/>
</dbReference>
<dbReference type="InterPro" id="IPR016130">
    <property type="entry name" value="Tyr_Pase_AS"/>
</dbReference>
<keyword evidence="7" id="KW-1185">Reference proteome</keyword>
<dbReference type="InterPro" id="IPR017074">
    <property type="entry name" value="mRNA_cap_enz_bifunc"/>
</dbReference>
<evidence type="ECO:0000256" key="1">
    <source>
        <dbReference type="PIRSR" id="PIRSR036958-1"/>
    </source>
</evidence>
<evidence type="ECO:0000256" key="4">
    <source>
        <dbReference type="SAM" id="MobiDB-lite"/>
    </source>
</evidence>
<dbReference type="GO" id="GO:0004484">
    <property type="term" value="F:mRNA guanylyltransferase activity"/>
    <property type="evidence" value="ECO:0007669"/>
    <property type="project" value="InterPro"/>
</dbReference>
<gene>
    <name evidence="6" type="ORF">ZIOFF_040641</name>
</gene>
<feature type="compositionally biased region" description="Polar residues" evidence="4">
    <location>
        <begin position="59"/>
        <end position="72"/>
    </location>
</feature>
<keyword evidence="3" id="KW-0547">Nucleotide-binding</keyword>
<feature type="active site" description="N6-GMP-lysine intermediate" evidence="2">
    <location>
        <position position="333"/>
    </location>
</feature>
<dbReference type="EMBL" id="JACMSC010000011">
    <property type="protein sequence ID" value="KAG6500786.1"/>
    <property type="molecule type" value="Genomic_DNA"/>
</dbReference>
<dbReference type="Gene3D" id="3.90.190.10">
    <property type="entry name" value="Protein tyrosine phosphatase superfamily"/>
    <property type="match status" value="1"/>
</dbReference>